<evidence type="ECO:0000256" key="1">
    <source>
        <dbReference type="PROSITE-ProRule" id="PRU00339"/>
    </source>
</evidence>
<dbReference type="EMBL" id="CAJGYM010000198">
    <property type="protein sequence ID" value="CAD6199732.1"/>
    <property type="molecule type" value="Genomic_DNA"/>
</dbReference>
<evidence type="ECO:0000313" key="3">
    <source>
        <dbReference type="Proteomes" id="UP000835052"/>
    </source>
</evidence>
<organism evidence="2 3">
    <name type="scientific">Caenorhabditis auriculariae</name>
    <dbReference type="NCBI Taxonomy" id="2777116"/>
    <lineage>
        <taxon>Eukaryota</taxon>
        <taxon>Metazoa</taxon>
        <taxon>Ecdysozoa</taxon>
        <taxon>Nematoda</taxon>
        <taxon>Chromadorea</taxon>
        <taxon>Rhabditida</taxon>
        <taxon>Rhabditina</taxon>
        <taxon>Rhabditomorpha</taxon>
        <taxon>Rhabditoidea</taxon>
        <taxon>Rhabditidae</taxon>
        <taxon>Peloderinae</taxon>
        <taxon>Caenorhabditis</taxon>
    </lineage>
</organism>
<proteinExistence type="predicted"/>
<dbReference type="PANTHER" id="PTHR16056">
    <property type="entry name" value="REGULATOR OF MICROTUBULE DYNAMICS PROTEIN"/>
    <property type="match status" value="1"/>
</dbReference>
<dbReference type="SUPFAM" id="SSF48452">
    <property type="entry name" value="TPR-like"/>
    <property type="match status" value="1"/>
</dbReference>
<feature type="repeat" description="TPR" evidence="1">
    <location>
        <begin position="163"/>
        <end position="196"/>
    </location>
</feature>
<dbReference type="AlphaFoldDB" id="A0A8S1HSS4"/>
<dbReference type="InterPro" id="IPR049039">
    <property type="entry name" value="RMD1-3_a_helical_rpt"/>
</dbReference>
<reference evidence="2" key="1">
    <citation type="submission" date="2020-10" db="EMBL/GenBank/DDBJ databases">
        <authorList>
            <person name="Kikuchi T."/>
        </authorList>
    </citation>
    <scope>NUCLEOTIDE SEQUENCE</scope>
    <source>
        <strain evidence="2">NKZ352</strain>
    </source>
</reference>
<dbReference type="GO" id="GO:0097431">
    <property type="term" value="C:mitotic spindle pole"/>
    <property type="evidence" value="ECO:0007669"/>
    <property type="project" value="TreeGrafter"/>
</dbReference>
<dbReference type="GO" id="GO:0005876">
    <property type="term" value="C:spindle microtubule"/>
    <property type="evidence" value="ECO:0007669"/>
    <property type="project" value="TreeGrafter"/>
</dbReference>
<keyword evidence="1" id="KW-0802">TPR repeat</keyword>
<dbReference type="InterPro" id="IPR011990">
    <property type="entry name" value="TPR-like_helical_dom_sf"/>
</dbReference>
<gene>
    <name evidence="2" type="ORF">CAUJ_LOCUS15632</name>
</gene>
<dbReference type="OrthoDB" id="512473at2759"/>
<dbReference type="Pfam" id="PF21033">
    <property type="entry name" value="RMD1-3"/>
    <property type="match status" value="1"/>
</dbReference>
<dbReference type="PANTHER" id="PTHR16056:SF20">
    <property type="entry name" value="C2H2-TYPE DOMAIN-CONTAINING PROTEIN-RELATED"/>
    <property type="match status" value="1"/>
</dbReference>
<dbReference type="PROSITE" id="PS50005">
    <property type="entry name" value="TPR"/>
    <property type="match status" value="1"/>
</dbReference>
<dbReference type="GO" id="GO:0005739">
    <property type="term" value="C:mitochondrion"/>
    <property type="evidence" value="ECO:0007669"/>
    <property type="project" value="TreeGrafter"/>
</dbReference>
<dbReference type="GO" id="GO:0008017">
    <property type="term" value="F:microtubule binding"/>
    <property type="evidence" value="ECO:0007669"/>
    <property type="project" value="TreeGrafter"/>
</dbReference>
<accession>A0A8S1HSS4</accession>
<evidence type="ECO:0000313" key="2">
    <source>
        <dbReference type="EMBL" id="CAD6199732.1"/>
    </source>
</evidence>
<dbReference type="Proteomes" id="UP000835052">
    <property type="component" value="Unassembled WGS sequence"/>
</dbReference>
<comment type="caution">
    <text evidence="2">The sequence shown here is derived from an EMBL/GenBank/DDBJ whole genome shotgun (WGS) entry which is preliminary data.</text>
</comment>
<name>A0A8S1HSS4_9PELO</name>
<dbReference type="InterPro" id="IPR019734">
    <property type="entry name" value="TPR_rpt"/>
</dbReference>
<evidence type="ECO:0008006" key="4">
    <source>
        <dbReference type="Google" id="ProtNLM"/>
    </source>
</evidence>
<dbReference type="Gene3D" id="1.25.40.10">
    <property type="entry name" value="Tetratricopeptide repeat domain"/>
    <property type="match status" value="1"/>
</dbReference>
<sequence length="213" mass="24395">MSQYAEYDKMFGTDKIDEGYNALKKKVGGGEKNPEILWRLAQFCYERALRLPSKSRKDLTVEGRDYALEGHKMDEKNYQALKWAARKSEPALSSKLSSTWRSKVNPKDRTTLHLRGRYTYAVANLSWMERKVASAMYSTVPKASFEDALADFIAAYTLLPDWIENDLFLGKCYLALKDKANAKRFFTEATKLKPLNDHESDLIAEANQLLSKC</sequence>
<protein>
    <recommendedName>
        <fullName evidence="4">Regulator of microtubule dynamics protein 1</fullName>
    </recommendedName>
</protein>
<keyword evidence="3" id="KW-1185">Reference proteome</keyword>